<dbReference type="KEGG" id="tcu:Tcur_2788"/>
<dbReference type="Gene3D" id="3.40.50.150">
    <property type="entry name" value="Vaccinia Virus protein VP39"/>
    <property type="match status" value="1"/>
</dbReference>
<dbReference type="AlphaFoldDB" id="D1A6S9"/>
<dbReference type="Gene3D" id="2.20.130.10">
    <property type="entry name" value="CAC2371-like domains"/>
    <property type="match status" value="1"/>
</dbReference>
<dbReference type="PANTHER" id="PTHR43861:SF1">
    <property type="entry name" value="TRANS-ACONITATE 2-METHYLTRANSFERASE"/>
    <property type="match status" value="1"/>
</dbReference>
<keyword evidence="5" id="KW-1185">Reference proteome</keyword>
<gene>
    <name evidence="4" type="ordered locus">Tcur_2788</name>
</gene>
<reference evidence="4 5" key="1">
    <citation type="journal article" date="2011" name="Stand. Genomic Sci.">
        <title>Complete genome sequence of Thermomonospora curvata type strain (B9).</title>
        <authorList>
            <person name="Chertkov O."/>
            <person name="Sikorski J."/>
            <person name="Nolan M."/>
            <person name="Lapidus A."/>
            <person name="Lucas S."/>
            <person name="Del Rio T.G."/>
            <person name="Tice H."/>
            <person name="Cheng J.F."/>
            <person name="Goodwin L."/>
            <person name="Pitluck S."/>
            <person name="Liolios K."/>
            <person name="Ivanova N."/>
            <person name="Mavromatis K."/>
            <person name="Mikhailova N."/>
            <person name="Ovchinnikova G."/>
            <person name="Pati A."/>
            <person name="Chen A."/>
            <person name="Palaniappan K."/>
            <person name="Djao O.D."/>
            <person name="Land M."/>
            <person name="Hauser L."/>
            <person name="Chang Y.J."/>
            <person name="Jeffries C.D."/>
            <person name="Brettin T."/>
            <person name="Han C."/>
            <person name="Detter J.C."/>
            <person name="Rohde M."/>
            <person name="Goker M."/>
            <person name="Woyke T."/>
            <person name="Bristow J."/>
            <person name="Eisen J.A."/>
            <person name="Markowitz V."/>
            <person name="Hugenholtz P."/>
            <person name="Klenk H.P."/>
            <person name="Kyrpides N.C."/>
        </authorList>
    </citation>
    <scope>NUCLEOTIDE SEQUENCE [LARGE SCALE GENOMIC DNA]</scope>
    <source>
        <strain evidence="5">ATCC 19995 / DSM 43183 / JCM 3096 / KCTC 9072 / NBRC 15933 / NCIMB 10081 / Henssen B9</strain>
    </source>
</reference>
<dbReference type="HOGENOM" id="CLU_069129_2_0_11"/>
<dbReference type="eggNOG" id="COG0500">
    <property type="taxonomic scope" value="Bacteria"/>
</dbReference>
<sequence length="237" mass="26536">MYEADLAEIYDMVYRGRGKDYAAEAAEVSELVLARRPDAVSLLDVACGTGAHLAFTRERFETVEGLELSEHMIAKAREALPGVPVHRGDMRDFDLGRTYDAAMCMFSSIGYLGSTGELEATLSRLARHLSPGGVLVIEPWYFPERFIDGYIARDLVSCGDRVVARVSHSTRNGRQVPITVHYIVADKSAGIRHFTDLHLMRLFTREEYERAFERAGFAVEYLTDGRFDCGLFVGVLK</sequence>
<dbReference type="InterPro" id="IPR041698">
    <property type="entry name" value="Methyltransf_25"/>
</dbReference>
<evidence type="ECO:0000313" key="4">
    <source>
        <dbReference type="EMBL" id="ACY98333.1"/>
    </source>
</evidence>
<name>D1A6S9_THECD</name>
<evidence type="ECO:0000256" key="1">
    <source>
        <dbReference type="ARBA" id="ARBA00022603"/>
    </source>
</evidence>
<accession>D1A6S9</accession>
<dbReference type="GO" id="GO:0032259">
    <property type="term" value="P:methylation"/>
    <property type="evidence" value="ECO:0007669"/>
    <property type="project" value="UniProtKB-KW"/>
</dbReference>
<dbReference type="CDD" id="cd02440">
    <property type="entry name" value="AdoMet_MTases"/>
    <property type="match status" value="1"/>
</dbReference>
<protein>
    <submittedName>
        <fullName evidence="4">Methyltransferase type 11</fullName>
    </submittedName>
</protein>
<dbReference type="SUPFAM" id="SSF53335">
    <property type="entry name" value="S-adenosyl-L-methionine-dependent methyltransferases"/>
    <property type="match status" value="1"/>
</dbReference>
<dbReference type="EMBL" id="CP001738">
    <property type="protein sequence ID" value="ACY98333.1"/>
    <property type="molecule type" value="Genomic_DNA"/>
</dbReference>
<keyword evidence="1 4" id="KW-0489">Methyltransferase</keyword>
<evidence type="ECO:0000259" key="3">
    <source>
        <dbReference type="Pfam" id="PF13649"/>
    </source>
</evidence>
<dbReference type="Proteomes" id="UP000001918">
    <property type="component" value="Chromosome"/>
</dbReference>
<proteinExistence type="predicted"/>
<dbReference type="PANTHER" id="PTHR43861">
    <property type="entry name" value="TRANS-ACONITATE 2-METHYLTRANSFERASE-RELATED"/>
    <property type="match status" value="1"/>
</dbReference>
<feature type="domain" description="Methyltransferase" evidence="3">
    <location>
        <begin position="43"/>
        <end position="133"/>
    </location>
</feature>
<dbReference type="Pfam" id="PF13649">
    <property type="entry name" value="Methyltransf_25"/>
    <property type="match status" value="1"/>
</dbReference>
<dbReference type="STRING" id="471852.Tcur_2788"/>
<organism evidence="4 5">
    <name type="scientific">Thermomonospora curvata (strain ATCC 19995 / DSM 43183 / JCM 3096 / KCTC 9072 / NBRC 15933 / NCIMB 10081 / Henssen B9)</name>
    <dbReference type="NCBI Taxonomy" id="471852"/>
    <lineage>
        <taxon>Bacteria</taxon>
        <taxon>Bacillati</taxon>
        <taxon>Actinomycetota</taxon>
        <taxon>Actinomycetes</taxon>
        <taxon>Streptosporangiales</taxon>
        <taxon>Thermomonosporaceae</taxon>
        <taxon>Thermomonospora</taxon>
    </lineage>
</organism>
<dbReference type="RefSeq" id="WP_012853117.1">
    <property type="nucleotide sequence ID" value="NC_013510.1"/>
</dbReference>
<dbReference type="InterPro" id="IPR029063">
    <property type="entry name" value="SAM-dependent_MTases_sf"/>
</dbReference>
<evidence type="ECO:0000313" key="5">
    <source>
        <dbReference type="Proteomes" id="UP000001918"/>
    </source>
</evidence>
<keyword evidence="2 4" id="KW-0808">Transferase</keyword>
<dbReference type="OrthoDB" id="189743at2"/>
<evidence type="ECO:0000256" key="2">
    <source>
        <dbReference type="ARBA" id="ARBA00022679"/>
    </source>
</evidence>
<dbReference type="GO" id="GO:0008168">
    <property type="term" value="F:methyltransferase activity"/>
    <property type="evidence" value="ECO:0007669"/>
    <property type="project" value="UniProtKB-KW"/>
</dbReference>